<dbReference type="PANTHER" id="PTHR30061:SF50">
    <property type="entry name" value="MALTOSE_MALTODEXTRIN-BINDING PERIPLASMIC PROTEIN"/>
    <property type="match status" value="1"/>
</dbReference>
<evidence type="ECO:0000256" key="1">
    <source>
        <dbReference type="ARBA" id="ARBA00008520"/>
    </source>
</evidence>
<name>A0ABS1J475_9BACL</name>
<gene>
    <name evidence="4" type="ORF">JJB07_00290</name>
</gene>
<protein>
    <submittedName>
        <fullName evidence="4">Extracellular solute-binding protein</fullName>
    </submittedName>
</protein>
<evidence type="ECO:0000256" key="2">
    <source>
        <dbReference type="ARBA" id="ARBA00022448"/>
    </source>
</evidence>
<dbReference type="SUPFAM" id="SSF53850">
    <property type="entry name" value="Periplasmic binding protein-like II"/>
    <property type="match status" value="1"/>
</dbReference>
<comment type="caution">
    <text evidence="4">The sequence shown here is derived from an EMBL/GenBank/DDBJ whole genome shotgun (WGS) entry which is preliminary data.</text>
</comment>
<comment type="similarity">
    <text evidence="1">Belongs to the bacterial solute-binding protein 1 family.</text>
</comment>
<proteinExistence type="inferred from homology"/>
<evidence type="ECO:0000256" key="3">
    <source>
        <dbReference type="ARBA" id="ARBA00022729"/>
    </source>
</evidence>
<keyword evidence="5" id="KW-1185">Reference proteome</keyword>
<dbReference type="Proteomes" id="UP000602284">
    <property type="component" value="Unassembled WGS sequence"/>
</dbReference>
<keyword evidence="3" id="KW-0732">Signal</keyword>
<accession>A0ABS1J475</accession>
<dbReference type="RefSeq" id="WP_201630188.1">
    <property type="nucleotide sequence ID" value="NZ_JAEQNB010000001.1"/>
</dbReference>
<dbReference type="InterPro" id="IPR006059">
    <property type="entry name" value="SBP"/>
</dbReference>
<keyword evidence="2" id="KW-0813">Transport</keyword>
<dbReference type="PANTHER" id="PTHR30061">
    <property type="entry name" value="MALTOSE-BINDING PERIPLASMIC PROTEIN"/>
    <property type="match status" value="1"/>
</dbReference>
<sequence length="420" mass="46626">MQSSTAWKAIATTLVLTSLVGCSSSSSSDSASGTQTINAWIMGDGTWKDFYSKLADQFHQENPDIQVKLDFIPWDQGHDKLITAAASDAGPDVTTDGGRWTTELAVMGALEPLDDFLNDTYKKDFVDAAWETTQWKGRTWGIPQGFTTTALFYRTDWLQQAGYDHPPKNWAEFEDLAKKMTHNHHYGFALVGDNSMDTTMFWTPFLWQNGGELLSKDLKKATFNSYAGIQALQFYVDLYRKDHAAPDSALSTKRNDANKLFTNGIAGMTTTGPWFFSEIKRDKPDLPFAVAPYPVGKQAATLATTDHIVMLKSAKNKQACWKWIDFVTNPQNSQAWNQTIGFIPYRKSGLAALANTSDPNFKVLLNEVQNAHAYPTLPDWPQIDDEIANAVQTALAGKKAPKEALDDAAKKVDEILAQSN</sequence>
<dbReference type="EMBL" id="JAEQNB010000001">
    <property type="protein sequence ID" value="MBL0385068.1"/>
    <property type="molecule type" value="Genomic_DNA"/>
</dbReference>
<organism evidence="4 5">
    <name type="scientific">Tumebacillus amylolyticus</name>
    <dbReference type="NCBI Taxonomy" id="2801339"/>
    <lineage>
        <taxon>Bacteria</taxon>
        <taxon>Bacillati</taxon>
        <taxon>Bacillota</taxon>
        <taxon>Bacilli</taxon>
        <taxon>Bacillales</taxon>
        <taxon>Alicyclobacillaceae</taxon>
        <taxon>Tumebacillus</taxon>
    </lineage>
</organism>
<reference evidence="4 5" key="1">
    <citation type="submission" date="2021-01" db="EMBL/GenBank/DDBJ databases">
        <title>Tumebacillus sp. strain ITR2 16S ribosomal RNA gene Genome sequencing and assembly.</title>
        <authorList>
            <person name="Kang M."/>
        </authorList>
    </citation>
    <scope>NUCLEOTIDE SEQUENCE [LARGE SCALE GENOMIC DNA]</scope>
    <source>
        <strain evidence="4 5">ITR2</strain>
    </source>
</reference>
<dbReference type="Gene3D" id="3.40.190.10">
    <property type="entry name" value="Periplasmic binding protein-like II"/>
    <property type="match status" value="2"/>
</dbReference>
<evidence type="ECO:0000313" key="5">
    <source>
        <dbReference type="Proteomes" id="UP000602284"/>
    </source>
</evidence>
<evidence type="ECO:0000313" key="4">
    <source>
        <dbReference type="EMBL" id="MBL0385068.1"/>
    </source>
</evidence>
<dbReference type="Pfam" id="PF01547">
    <property type="entry name" value="SBP_bac_1"/>
    <property type="match status" value="1"/>
</dbReference>